<dbReference type="Proteomes" id="UP001164250">
    <property type="component" value="Chromosome 3"/>
</dbReference>
<proteinExistence type="predicted"/>
<evidence type="ECO:0000313" key="2">
    <source>
        <dbReference type="Proteomes" id="UP001164250"/>
    </source>
</evidence>
<accession>A0ACC1BPU7</accession>
<name>A0ACC1BPU7_9ROSI</name>
<organism evidence="1 2">
    <name type="scientific">Pistacia atlantica</name>
    <dbReference type="NCBI Taxonomy" id="434234"/>
    <lineage>
        <taxon>Eukaryota</taxon>
        <taxon>Viridiplantae</taxon>
        <taxon>Streptophyta</taxon>
        <taxon>Embryophyta</taxon>
        <taxon>Tracheophyta</taxon>
        <taxon>Spermatophyta</taxon>
        <taxon>Magnoliopsida</taxon>
        <taxon>eudicotyledons</taxon>
        <taxon>Gunneridae</taxon>
        <taxon>Pentapetalae</taxon>
        <taxon>rosids</taxon>
        <taxon>malvids</taxon>
        <taxon>Sapindales</taxon>
        <taxon>Anacardiaceae</taxon>
        <taxon>Pistacia</taxon>
    </lineage>
</organism>
<dbReference type="EMBL" id="CM047899">
    <property type="protein sequence ID" value="KAJ0101103.1"/>
    <property type="molecule type" value="Genomic_DNA"/>
</dbReference>
<gene>
    <name evidence="1" type="ORF">Patl1_06013</name>
</gene>
<protein>
    <submittedName>
        <fullName evidence="1">Uncharacterized protein</fullName>
    </submittedName>
</protein>
<comment type="caution">
    <text evidence="1">The sequence shown here is derived from an EMBL/GenBank/DDBJ whole genome shotgun (WGS) entry which is preliminary data.</text>
</comment>
<sequence>MVKGSNVGSVPRKRLADISNMQQPSKLSNEVAKPQQTDSLAANVYVDQLHKENMTLMKLLAERKYPQWSLYFAFLCLHIKCCDFNAFFPFRVCPLILVGSKLIELNGTELQKMKINLQKAQQQNLQLAKANSSMLAELNSGKDRLRVLQHELGCINTLREARNFVLEDKANTLTCHTSGNQAIGADKCDKGGKADEQDKKPCNTNRRRQSKNQILHVDSDSSTVNTVQDKEKVDNKRLRLRRQSGRFKSEEAEPSEERLGLRRQSARFKCEEPAPAPEPELTQDKVDNKRLRLRRQSGSFKSEEAEPSEERLCLRRQSARVKCEEPAPELTQDKVDKKRLCLRRQSGRFKSEEAEPSEERLCSRRQSAKFKCEESAPEPTQDRRQFARFKSVASKPTEDSFEIDDVKSPVSLLSDKLVHENDPTSSDLSVQKECKEGNHAQNDEAHETRRRSSGRPLRQAVEKVQSYKEIPLKVKMRREN</sequence>
<evidence type="ECO:0000313" key="1">
    <source>
        <dbReference type="EMBL" id="KAJ0101103.1"/>
    </source>
</evidence>
<keyword evidence="2" id="KW-1185">Reference proteome</keyword>
<reference evidence="2" key="1">
    <citation type="journal article" date="2023" name="G3 (Bethesda)">
        <title>Genome assembly and association tests identify interacting loci associated with vigor, precocity, and sex in interspecific pistachio rootstocks.</title>
        <authorList>
            <person name="Palmer W."/>
            <person name="Jacygrad E."/>
            <person name="Sagayaradj S."/>
            <person name="Cavanaugh K."/>
            <person name="Han R."/>
            <person name="Bertier L."/>
            <person name="Beede B."/>
            <person name="Kafkas S."/>
            <person name="Golino D."/>
            <person name="Preece J."/>
            <person name="Michelmore R."/>
        </authorList>
    </citation>
    <scope>NUCLEOTIDE SEQUENCE [LARGE SCALE GENOMIC DNA]</scope>
</reference>